<dbReference type="PATRIC" id="fig|74704.6.peg.98"/>
<feature type="region of interest" description="Disordered" evidence="1">
    <location>
        <begin position="29"/>
        <end position="54"/>
    </location>
</feature>
<gene>
    <name evidence="2" type="ORF">UF66_0093</name>
</gene>
<dbReference type="AlphaFoldDB" id="A0A0M2NVW4"/>
<proteinExistence type="predicted"/>
<dbReference type="RefSeq" id="WP_196296439.1">
    <property type="nucleotide sequence ID" value="NZ_LAKJ01000010.1"/>
</dbReference>
<accession>A0A0M2NVW4</accession>
<protein>
    <submittedName>
        <fullName evidence="2">Uncharacterized protein</fullName>
    </submittedName>
</protein>
<evidence type="ECO:0000313" key="2">
    <source>
        <dbReference type="EMBL" id="KKI64112.1"/>
    </source>
</evidence>
<feature type="compositionally biased region" description="Basic and acidic residues" evidence="1">
    <location>
        <begin position="45"/>
        <end position="54"/>
    </location>
</feature>
<organism evidence="2 3">
    <name type="scientific">Staphylococcus cohnii subsp. cohnii</name>
    <dbReference type="NCBI Taxonomy" id="74704"/>
    <lineage>
        <taxon>Bacteria</taxon>
        <taxon>Bacillati</taxon>
        <taxon>Bacillota</taxon>
        <taxon>Bacilli</taxon>
        <taxon>Bacillales</taxon>
        <taxon>Staphylococcaceae</taxon>
        <taxon>Staphylococcus</taxon>
        <taxon>Staphylococcus cohnii species complex</taxon>
    </lineage>
</organism>
<reference evidence="2 3" key="1">
    <citation type="submission" date="2015-03" db="EMBL/GenBank/DDBJ databases">
        <title>Genome Assembly of Staphylococcus cohnii subsp. cohnii strain G22B2.</title>
        <authorList>
            <person name="Nair G."/>
            <person name="Kaur G."/>
            <person name="Khatri I."/>
            <person name="Singh N.K."/>
            <person name="Sathyabama S."/>
            <person name="Maurya S.K."/>
            <person name="Subramanian S."/>
            <person name="Agrewala J.N."/>
            <person name="Mayilraj S."/>
        </authorList>
    </citation>
    <scope>NUCLEOTIDE SEQUENCE [LARGE SCALE GENOMIC DNA]</scope>
    <source>
        <strain evidence="2 3">G22B2</strain>
    </source>
</reference>
<dbReference type="EMBL" id="LAKJ01000010">
    <property type="protein sequence ID" value="KKI64112.1"/>
    <property type="molecule type" value="Genomic_DNA"/>
</dbReference>
<comment type="caution">
    <text evidence="2">The sequence shown here is derived from an EMBL/GenBank/DDBJ whole genome shotgun (WGS) entry which is preliminary data.</text>
</comment>
<evidence type="ECO:0000313" key="3">
    <source>
        <dbReference type="Proteomes" id="UP000034455"/>
    </source>
</evidence>
<sequence>MKIINYQVKLRKIFYTVRTNRGNVFRKSRPKKESIMKTRRKLQKYAREIDEKRK</sequence>
<evidence type="ECO:0000256" key="1">
    <source>
        <dbReference type="SAM" id="MobiDB-lite"/>
    </source>
</evidence>
<name>A0A0M2NVW4_STACC</name>
<dbReference type="Proteomes" id="UP000034455">
    <property type="component" value="Unassembled WGS sequence"/>
</dbReference>